<evidence type="ECO:0000313" key="2">
    <source>
        <dbReference type="EMBL" id="TVO36199.1"/>
    </source>
</evidence>
<comment type="caution">
    <text evidence="2">The sequence shown here is derived from an EMBL/GenBank/DDBJ whole genome shotgun (WGS) entry which is preliminary data.</text>
</comment>
<sequence>MSSFPIKSLKSRLIEFDRIRKKALQNPVFNSQAEERKREIEKELRKTEKVEKRSKQRKSQKPKKRTLSVLGGSRIDNAIID</sequence>
<feature type="compositionally biased region" description="Basic and acidic residues" evidence="1">
    <location>
        <begin position="33"/>
        <end position="53"/>
    </location>
</feature>
<reference evidence="2 3" key="1">
    <citation type="submission" date="2019-07" db="EMBL/GenBank/DDBJ databases">
        <title>The draft genome sequence of Vibrio algivorus M1486.</title>
        <authorList>
            <person name="Meng X."/>
        </authorList>
    </citation>
    <scope>NUCLEOTIDE SEQUENCE [LARGE SCALE GENOMIC DNA]</scope>
    <source>
        <strain evidence="2 3">M1486</strain>
    </source>
</reference>
<feature type="region of interest" description="Disordered" evidence="1">
    <location>
        <begin position="30"/>
        <end position="81"/>
    </location>
</feature>
<evidence type="ECO:0000256" key="1">
    <source>
        <dbReference type="SAM" id="MobiDB-lite"/>
    </source>
</evidence>
<gene>
    <name evidence="2" type="ORF">FOF44_09820</name>
</gene>
<dbReference type="AlphaFoldDB" id="A0A557P6E0"/>
<feature type="compositionally biased region" description="Basic residues" evidence="1">
    <location>
        <begin position="54"/>
        <end position="66"/>
    </location>
</feature>
<name>A0A557P6E0_9VIBR</name>
<accession>A0A557P6E0</accession>
<protein>
    <submittedName>
        <fullName evidence="2">Uncharacterized protein</fullName>
    </submittedName>
</protein>
<dbReference type="EMBL" id="VMKJ01000018">
    <property type="protein sequence ID" value="TVO36199.1"/>
    <property type="molecule type" value="Genomic_DNA"/>
</dbReference>
<organism evidence="2 3">
    <name type="scientific">Vibrio algivorus</name>
    <dbReference type="NCBI Taxonomy" id="1667024"/>
    <lineage>
        <taxon>Bacteria</taxon>
        <taxon>Pseudomonadati</taxon>
        <taxon>Pseudomonadota</taxon>
        <taxon>Gammaproteobacteria</taxon>
        <taxon>Vibrionales</taxon>
        <taxon>Vibrionaceae</taxon>
        <taxon>Vibrio</taxon>
    </lineage>
</organism>
<dbReference type="Proteomes" id="UP000319828">
    <property type="component" value="Unassembled WGS sequence"/>
</dbReference>
<evidence type="ECO:0000313" key="3">
    <source>
        <dbReference type="Proteomes" id="UP000319828"/>
    </source>
</evidence>
<dbReference type="RefSeq" id="WP_144388221.1">
    <property type="nucleotide sequence ID" value="NZ_CANNCB010000006.1"/>
</dbReference>
<proteinExistence type="predicted"/>